<dbReference type="CDD" id="cd02440">
    <property type="entry name" value="AdoMet_MTases"/>
    <property type="match status" value="1"/>
</dbReference>
<comment type="caution">
    <text evidence="4">Lacks conserved residue(s) required for the propagation of feature annotation.</text>
</comment>
<feature type="domain" description="Release factor glutamine methyltransferase N-terminal" evidence="7">
    <location>
        <begin position="7"/>
        <end position="75"/>
    </location>
</feature>
<dbReference type="GO" id="GO:0102559">
    <property type="term" value="F:peptide chain release factor N(5)-glutamine methyltransferase activity"/>
    <property type="evidence" value="ECO:0007669"/>
    <property type="project" value="UniProtKB-EC"/>
</dbReference>
<dbReference type="Gene3D" id="3.40.50.150">
    <property type="entry name" value="Vaccinia Virus protein VP39"/>
    <property type="match status" value="1"/>
</dbReference>
<dbReference type="InterPro" id="IPR041698">
    <property type="entry name" value="Methyltransf_25"/>
</dbReference>
<evidence type="ECO:0000256" key="3">
    <source>
        <dbReference type="ARBA" id="ARBA00022691"/>
    </source>
</evidence>
<keyword evidence="2 4" id="KW-0808">Transferase</keyword>
<dbReference type="InterPro" id="IPR040758">
    <property type="entry name" value="PrmC_N"/>
</dbReference>
<proteinExistence type="inferred from homology"/>
<dbReference type="NCBIfam" id="TIGR03534">
    <property type="entry name" value="RF_mod_PrmC"/>
    <property type="match status" value="1"/>
</dbReference>
<keyword evidence="3 4" id="KW-0949">S-adenosyl-L-methionine</keyword>
<comment type="function">
    <text evidence="4">Methylates the class 1 translation termination release factors RF1/PrfA and RF2/PrfB on the glutamine residue of the universally conserved GGQ motif.</text>
</comment>
<evidence type="ECO:0000256" key="5">
    <source>
        <dbReference type="SAM" id="MobiDB-lite"/>
    </source>
</evidence>
<feature type="binding site" evidence="4">
    <location>
        <position position="149"/>
    </location>
    <ligand>
        <name>S-adenosyl-L-methionine</name>
        <dbReference type="ChEBI" id="CHEBI:59789"/>
    </ligand>
</feature>
<evidence type="ECO:0000256" key="4">
    <source>
        <dbReference type="HAMAP-Rule" id="MF_02126"/>
    </source>
</evidence>
<dbReference type="InterPro" id="IPR004556">
    <property type="entry name" value="HemK-like"/>
</dbReference>
<dbReference type="EC" id="2.1.1.297" evidence="4"/>
<reference evidence="8" key="1">
    <citation type="submission" date="2020-02" db="EMBL/GenBank/DDBJ databases">
        <authorList>
            <person name="Meier V. D."/>
        </authorList>
    </citation>
    <scope>NUCLEOTIDE SEQUENCE</scope>
    <source>
        <strain evidence="8">AVDCRST_MAG21</strain>
    </source>
</reference>
<dbReference type="GO" id="GO:0032259">
    <property type="term" value="P:methylation"/>
    <property type="evidence" value="ECO:0007669"/>
    <property type="project" value="UniProtKB-KW"/>
</dbReference>
<dbReference type="PANTHER" id="PTHR18895:SF74">
    <property type="entry name" value="MTRF1L RELEASE FACTOR GLUTAMINE METHYLTRANSFERASE"/>
    <property type="match status" value="1"/>
</dbReference>
<protein>
    <recommendedName>
        <fullName evidence="4">Release factor glutamine methyltransferase</fullName>
        <shortName evidence="4">RF MTase</shortName>
        <ecNumber evidence="4">2.1.1.297</ecNumber>
    </recommendedName>
    <alternativeName>
        <fullName evidence="4">N5-glutamine methyltransferase PrmC</fullName>
    </alternativeName>
    <alternativeName>
        <fullName evidence="4">Protein-(glutamine-N5) MTase PrmC</fullName>
    </alternativeName>
    <alternativeName>
        <fullName evidence="4">Protein-glutamine N-methyltransferase PrmC</fullName>
    </alternativeName>
</protein>
<dbReference type="InterPro" id="IPR050320">
    <property type="entry name" value="N5-glutamine_MTase"/>
</dbReference>
<dbReference type="Pfam" id="PF13649">
    <property type="entry name" value="Methyltransf_25"/>
    <property type="match status" value="1"/>
</dbReference>
<comment type="similarity">
    <text evidence="4">Belongs to the protein N5-glutamine methyltransferase family. PrmC subfamily.</text>
</comment>
<feature type="binding site" evidence="4">
    <location>
        <position position="193"/>
    </location>
    <ligand>
        <name>S-adenosyl-L-methionine</name>
        <dbReference type="ChEBI" id="CHEBI:59789"/>
    </ligand>
</feature>
<dbReference type="InterPro" id="IPR029063">
    <property type="entry name" value="SAM-dependent_MTases_sf"/>
</dbReference>
<evidence type="ECO:0000259" key="6">
    <source>
        <dbReference type="Pfam" id="PF13649"/>
    </source>
</evidence>
<feature type="binding site" evidence="4">
    <location>
        <begin position="193"/>
        <end position="196"/>
    </location>
    <ligand>
        <name>substrate</name>
    </ligand>
</feature>
<dbReference type="HAMAP" id="MF_02126">
    <property type="entry name" value="RF_methyltr_PrmC"/>
    <property type="match status" value="1"/>
</dbReference>
<dbReference type="NCBIfam" id="TIGR00536">
    <property type="entry name" value="hemK_fam"/>
    <property type="match status" value="1"/>
</dbReference>
<dbReference type="PANTHER" id="PTHR18895">
    <property type="entry name" value="HEMK METHYLTRANSFERASE"/>
    <property type="match status" value="1"/>
</dbReference>
<comment type="catalytic activity">
    <reaction evidence="4">
        <text>L-glutaminyl-[peptide chain release factor] + S-adenosyl-L-methionine = N(5)-methyl-L-glutaminyl-[peptide chain release factor] + S-adenosyl-L-homocysteine + H(+)</text>
        <dbReference type="Rhea" id="RHEA:42896"/>
        <dbReference type="Rhea" id="RHEA-COMP:10271"/>
        <dbReference type="Rhea" id="RHEA-COMP:10272"/>
        <dbReference type="ChEBI" id="CHEBI:15378"/>
        <dbReference type="ChEBI" id="CHEBI:30011"/>
        <dbReference type="ChEBI" id="CHEBI:57856"/>
        <dbReference type="ChEBI" id="CHEBI:59789"/>
        <dbReference type="ChEBI" id="CHEBI:61891"/>
        <dbReference type="EC" id="2.1.1.297"/>
    </reaction>
</comment>
<feature type="domain" description="Methyltransferase" evidence="6">
    <location>
        <begin position="123"/>
        <end position="181"/>
    </location>
</feature>
<evidence type="ECO:0000256" key="1">
    <source>
        <dbReference type="ARBA" id="ARBA00022603"/>
    </source>
</evidence>
<dbReference type="Gene3D" id="1.10.8.10">
    <property type="entry name" value="DNA helicase RuvA subunit, C-terminal domain"/>
    <property type="match status" value="1"/>
</dbReference>
<evidence type="ECO:0000259" key="7">
    <source>
        <dbReference type="Pfam" id="PF17827"/>
    </source>
</evidence>
<dbReference type="SUPFAM" id="SSF53335">
    <property type="entry name" value="S-adenosyl-L-methionine-dependent methyltransferases"/>
    <property type="match status" value="1"/>
</dbReference>
<dbReference type="Pfam" id="PF17827">
    <property type="entry name" value="PrmC_N"/>
    <property type="match status" value="1"/>
</dbReference>
<feature type="region of interest" description="Disordered" evidence="5">
    <location>
        <begin position="289"/>
        <end position="311"/>
    </location>
</feature>
<dbReference type="EMBL" id="CADCUL010000091">
    <property type="protein sequence ID" value="CAA9372070.1"/>
    <property type="molecule type" value="Genomic_DNA"/>
</dbReference>
<dbReference type="InterPro" id="IPR019874">
    <property type="entry name" value="RF_methyltr_PrmC"/>
</dbReference>
<evidence type="ECO:0000313" key="8">
    <source>
        <dbReference type="EMBL" id="CAA9372070.1"/>
    </source>
</evidence>
<keyword evidence="1 4" id="KW-0489">Methyltransferase</keyword>
<accession>A0A6J4MY73</accession>
<organism evidence="8">
    <name type="scientific">uncultured Nocardioidaceae bacterium</name>
    <dbReference type="NCBI Taxonomy" id="253824"/>
    <lineage>
        <taxon>Bacteria</taxon>
        <taxon>Bacillati</taxon>
        <taxon>Actinomycetota</taxon>
        <taxon>Actinomycetes</taxon>
        <taxon>Propionibacteriales</taxon>
        <taxon>Nocardioidaceae</taxon>
        <taxon>environmental samples</taxon>
    </lineage>
</organism>
<name>A0A6J4MY73_9ACTN</name>
<dbReference type="AlphaFoldDB" id="A0A6J4MY73"/>
<evidence type="ECO:0000256" key="2">
    <source>
        <dbReference type="ARBA" id="ARBA00022679"/>
    </source>
</evidence>
<gene>
    <name evidence="4" type="primary">prmC</name>
    <name evidence="8" type="ORF">AVDCRST_MAG21-1099</name>
</gene>
<sequence length="311" mass="33219">MTIDARDALDRAIERLAEVGIESATHDAEALLAHVVGVPRTVLHRHRILTTGQHTAYLDAISRRERREPLQHILGSAAFRHLELLVGPGVFVPRPETEVLAGAAIEELHRLAAADPRAPRLAVDLCTGSGAVAIAMATEVPGTRVTAVELSADAAAYARRNARGAQVDVREGDIAKLADNADLVGRVNVVTANPPYIPLAAYESVDIEARAFDPAIALWSGEDGLDTIRLVCTVAAALLVDGGLVVCEHADVQAESAPGVFAAAGWWTQVCDHVDLTGRPRFVTARRIPRRRDSRQQGWPTDPARAGTIAP</sequence>